<evidence type="ECO:0000313" key="11">
    <source>
        <dbReference type="EMBL" id="TMW56629.1"/>
    </source>
</evidence>
<evidence type="ECO:0000256" key="10">
    <source>
        <dbReference type="RuleBase" id="RU003662"/>
    </source>
</evidence>
<comment type="pathway">
    <text evidence="2">Amino-acid biosynthesis; L-tryptophan biosynthesis; L-tryptophan from chorismate: step 5/5.</text>
</comment>
<dbReference type="GO" id="GO:0005829">
    <property type="term" value="C:cytosol"/>
    <property type="evidence" value="ECO:0007669"/>
    <property type="project" value="TreeGrafter"/>
</dbReference>
<sequence>MSRKSITQTFEECKAAQRPAFITFTCCGYKEKADTVDILLALERGGANIIELGIPFSDPQADGPTIQRAHQIGVNQGITLRDVLATVQEAREKGLLVPVVLMGYYNNVMQYGEDKLCVDAKKAGVDGFIIVDLPPEEAKFLSDESQKNGLAFIPLVSPTTSEERMSEIAALAHGFVYCVSLTGVTGARTELPTNLPSFMAKIRKHISLPLALGFGMSSREHFLQAGALADGVVMGSKIIKIIDESPNDTASRAANVEKFCKSVVNDE</sequence>
<proteinExistence type="inferred from homology"/>
<dbReference type="UniPathway" id="UPA00035">
    <property type="reaction ID" value="UER00044"/>
</dbReference>
<keyword evidence="8" id="KW-0456">Lyase</keyword>
<dbReference type="Gene3D" id="3.20.20.70">
    <property type="entry name" value="Aldolase class I"/>
    <property type="match status" value="1"/>
</dbReference>
<dbReference type="OrthoDB" id="10050244at2759"/>
<dbReference type="InterPro" id="IPR002028">
    <property type="entry name" value="Trp_synthase_suA"/>
</dbReference>
<dbReference type="HAMAP" id="MF_00131">
    <property type="entry name" value="Trp_synth_alpha"/>
    <property type="match status" value="1"/>
</dbReference>
<dbReference type="Pfam" id="PF00290">
    <property type="entry name" value="Trp_syntA"/>
    <property type="match status" value="1"/>
</dbReference>
<dbReference type="GO" id="GO:0004834">
    <property type="term" value="F:tryptophan synthase activity"/>
    <property type="evidence" value="ECO:0007669"/>
    <property type="project" value="UniProtKB-EC"/>
</dbReference>
<comment type="caution">
    <text evidence="11">The sequence shown here is derived from an EMBL/GenBank/DDBJ whole genome shotgun (WGS) entry which is preliminary data.</text>
</comment>
<keyword evidence="7" id="KW-0057">Aromatic amino acid biosynthesis</keyword>
<comment type="catalytic activity">
    <reaction evidence="9">
        <text>(1S,2R)-1-C-(indol-3-yl)glycerol 3-phosphate + L-serine = D-glyceraldehyde 3-phosphate + L-tryptophan + H2O</text>
        <dbReference type="Rhea" id="RHEA:10532"/>
        <dbReference type="ChEBI" id="CHEBI:15377"/>
        <dbReference type="ChEBI" id="CHEBI:33384"/>
        <dbReference type="ChEBI" id="CHEBI:57912"/>
        <dbReference type="ChEBI" id="CHEBI:58866"/>
        <dbReference type="ChEBI" id="CHEBI:59776"/>
        <dbReference type="EC" id="4.2.1.20"/>
    </reaction>
</comment>
<evidence type="ECO:0000256" key="1">
    <source>
        <dbReference type="ARBA" id="ARBA00003365"/>
    </source>
</evidence>
<protein>
    <recommendedName>
        <fullName evidence="4">tryptophan synthase</fullName>
        <ecNumber evidence="4">4.2.1.20</ecNumber>
    </recommendedName>
</protein>
<keyword evidence="12" id="KW-1185">Reference proteome</keyword>
<evidence type="ECO:0000256" key="3">
    <source>
        <dbReference type="ARBA" id="ARBA00011270"/>
    </source>
</evidence>
<dbReference type="EMBL" id="SPLM01000145">
    <property type="protein sequence ID" value="TMW56629.1"/>
    <property type="molecule type" value="Genomic_DNA"/>
</dbReference>
<evidence type="ECO:0000256" key="5">
    <source>
        <dbReference type="ARBA" id="ARBA00022605"/>
    </source>
</evidence>
<keyword evidence="6" id="KW-0822">Tryptophan biosynthesis</keyword>
<comment type="function">
    <text evidence="1">The alpha subunit is responsible for the aldol cleavage of indoleglycerol phosphate to indole and glyceraldehyde 3-phosphate.</text>
</comment>
<comment type="subunit">
    <text evidence="3">Tetramer of two alpha and two beta chains.</text>
</comment>
<dbReference type="CDD" id="cd04724">
    <property type="entry name" value="Tryptophan_synthase_alpha"/>
    <property type="match status" value="1"/>
</dbReference>
<dbReference type="EC" id="4.2.1.20" evidence="4"/>
<evidence type="ECO:0000256" key="7">
    <source>
        <dbReference type="ARBA" id="ARBA00023141"/>
    </source>
</evidence>
<gene>
    <name evidence="11" type="ORF">Poli38472_006639</name>
</gene>
<organism evidence="11 12">
    <name type="scientific">Pythium oligandrum</name>
    <name type="common">Mycoparasitic fungus</name>
    <dbReference type="NCBI Taxonomy" id="41045"/>
    <lineage>
        <taxon>Eukaryota</taxon>
        <taxon>Sar</taxon>
        <taxon>Stramenopiles</taxon>
        <taxon>Oomycota</taxon>
        <taxon>Peronosporomycetes</taxon>
        <taxon>Pythiales</taxon>
        <taxon>Pythiaceae</taxon>
        <taxon>Pythium</taxon>
    </lineage>
</organism>
<name>A0A8K1C547_PYTOL</name>
<keyword evidence="5" id="KW-0028">Amino-acid biosynthesis</keyword>
<dbReference type="InterPro" id="IPR011060">
    <property type="entry name" value="RibuloseP-bd_barrel"/>
</dbReference>
<dbReference type="PANTHER" id="PTHR43406:SF1">
    <property type="entry name" value="TRYPTOPHAN SYNTHASE ALPHA CHAIN, CHLOROPLASTIC"/>
    <property type="match status" value="1"/>
</dbReference>
<dbReference type="PANTHER" id="PTHR43406">
    <property type="entry name" value="TRYPTOPHAN SYNTHASE, ALPHA CHAIN"/>
    <property type="match status" value="1"/>
</dbReference>
<dbReference type="SUPFAM" id="SSF51366">
    <property type="entry name" value="Ribulose-phoshate binding barrel"/>
    <property type="match status" value="1"/>
</dbReference>
<dbReference type="AlphaFoldDB" id="A0A8K1C547"/>
<comment type="similarity">
    <text evidence="10">Belongs to the TrpA family.</text>
</comment>
<evidence type="ECO:0000256" key="4">
    <source>
        <dbReference type="ARBA" id="ARBA00012043"/>
    </source>
</evidence>
<accession>A0A8K1C547</accession>
<reference evidence="11" key="1">
    <citation type="submission" date="2019-03" db="EMBL/GenBank/DDBJ databases">
        <title>Long read genome sequence of the mycoparasitic Pythium oligandrum ATCC 38472 isolated from sugarbeet rhizosphere.</title>
        <authorList>
            <person name="Gaulin E."/>
        </authorList>
    </citation>
    <scope>NUCLEOTIDE SEQUENCE</scope>
    <source>
        <strain evidence="11">ATCC 38472_TT</strain>
    </source>
</reference>
<dbReference type="InterPro" id="IPR013785">
    <property type="entry name" value="Aldolase_TIM"/>
</dbReference>
<evidence type="ECO:0000313" key="12">
    <source>
        <dbReference type="Proteomes" id="UP000794436"/>
    </source>
</evidence>
<dbReference type="Proteomes" id="UP000794436">
    <property type="component" value="Unassembled WGS sequence"/>
</dbReference>
<evidence type="ECO:0000256" key="2">
    <source>
        <dbReference type="ARBA" id="ARBA00004733"/>
    </source>
</evidence>
<evidence type="ECO:0000256" key="6">
    <source>
        <dbReference type="ARBA" id="ARBA00022822"/>
    </source>
</evidence>
<evidence type="ECO:0000256" key="9">
    <source>
        <dbReference type="ARBA" id="ARBA00049047"/>
    </source>
</evidence>
<evidence type="ECO:0000256" key="8">
    <source>
        <dbReference type="ARBA" id="ARBA00023239"/>
    </source>
</evidence>
<dbReference type="NCBIfam" id="TIGR00262">
    <property type="entry name" value="trpA"/>
    <property type="match status" value="1"/>
</dbReference>
<dbReference type="FunFam" id="3.20.20.70:FF:000037">
    <property type="entry name" value="Tryptophan synthase alpha chain"/>
    <property type="match status" value="1"/>
</dbReference>